<dbReference type="GO" id="GO:0005840">
    <property type="term" value="C:ribosome"/>
    <property type="evidence" value="ECO:0007669"/>
    <property type="project" value="UniProtKB-KW"/>
</dbReference>
<dbReference type="EMBL" id="JAUJYN010000001">
    <property type="protein sequence ID" value="KAK1280249.1"/>
    <property type="molecule type" value="Genomic_DNA"/>
</dbReference>
<dbReference type="Proteomes" id="UP001179952">
    <property type="component" value="Unassembled WGS sequence"/>
</dbReference>
<reference evidence="6" key="2">
    <citation type="submission" date="2023-06" db="EMBL/GenBank/DDBJ databases">
        <authorList>
            <person name="Ma L."/>
            <person name="Liu K.-W."/>
            <person name="Li Z."/>
            <person name="Hsiao Y.-Y."/>
            <person name="Qi Y."/>
            <person name="Fu T."/>
            <person name="Tang G."/>
            <person name="Zhang D."/>
            <person name="Sun W.-H."/>
            <person name="Liu D.-K."/>
            <person name="Li Y."/>
            <person name="Chen G.-Z."/>
            <person name="Liu X.-D."/>
            <person name="Liao X.-Y."/>
            <person name="Jiang Y.-T."/>
            <person name="Yu X."/>
            <person name="Hao Y."/>
            <person name="Huang J."/>
            <person name="Zhao X.-W."/>
            <person name="Ke S."/>
            <person name="Chen Y.-Y."/>
            <person name="Wu W.-L."/>
            <person name="Hsu J.-L."/>
            <person name="Lin Y.-F."/>
            <person name="Huang M.-D."/>
            <person name="Li C.-Y."/>
            <person name="Huang L."/>
            <person name="Wang Z.-W."/>
            <person name="Zhao X."/>
            <person name="Zhong W.-Y."/>
            <person name="Peng D.-H."/>
            <person name="Ahmad S."/>
            <person name="Lan S."/>
            <person name="Zhang J.-S."/>
            <person name="Tsai W.-C."/>
            <person name="Van De Peer Y."/>
            <person name="Liu Z.-J."/>
        </authorList>
    </citation>
    <scope>NUCLEOTIDE SEQUENCE</scope>
    <source>
        <strain evidence="6">SCP</strain>
        <tissue evidence="6">Leaves</tissue>
    </source>
</reference>
<name>A0AAV9BWC5_ACOGR</name>
<proteinExistence type="inferred from homology"/>
<evidence type="ECO:0000313" key="6">
    <source>
        <dbReference type="EMBL" id="KAK1280249.1"/>
    </source>
</evidence>
<sequence>MIFNRLGLEEMKNAPFKILGFLIASTIYKPSEGLHSSSQCESPKLGDTKREKEKSFDTMRAKWKKKRMRRLKRKRRKMRQRSK</sequence>
<dbReference type="GO" id="GO:1990904">
    <property type="term" value="C:ribonucleoprotein complex"/>
    <property type="evidence" value="ECO:0007669"/>
    <property type="project" value="UniProtKB-KW"/>
</dbReference>
<accession>A0AAV9BWC5</accession>
<keyword evidence="1 4" id="KW-0689">Ribosomal protein</keyword>
<keyword evidence="7" id="KW-1185">Reference proteome</keyword>
<keyword evidence="2 4" id="KW-0687">Ribonucleoprotein</keyword>
<dbReference type="GO" id="GO:0003735">
    <property type="term" value="F:structural constituent of ribosome"/>
    <property type="evidence" value="ECO:0007669"/>
    <property type="project" value="UniProtKB-UniRule"/>
</dbReference>
<feature type="compositionally biased region" description="Basic residues" evidence="5">
    <location>
        <begin position="61"/>
        <end position="83"/>
    </location>
</feature>
<feature type="compositionally biased region" description="Basic and acidic residues" evidence="5">
    <location>
        <begin position="44"/>
        <end position="60"/>
    </location>
</feature>
<gene>
    <name evidence="6" type="ORF">QJS04_geneDACA014932</name>
</gene>
<evidence type="ECO:0000256" key="3">
    <source>
        <dbReference type="ARBA" id="ARBA00043969"/>
    </source>
</evidence>
<evidence type="ECO:0000256" key="4">
    <source>
        <dbReference type="RuleBase" id="RU368055"/>
    </source>
</evidence>
<evidence type="ECO:0000256" key="1">
    <source>
        <dbReference type="ARBA" id="ARBA00022980"/>
    </source>
</evidence>
<comment type="similarity">
    <text evidence="3 4">Belongs to the eukaryotic ribosomal protein eS32 family.</text>
</comment>
<protein>
    <recommendedName>
        <fullName evidence="4">60S ribosomal protein L41</fullName>
    </recommendedName>
</protein>
<dbReference type="Pfam" id="PF05162">
    <property type="entry name" value="Ribosomal_L41"/>
    <property type="match status" value="1"/>
</dbReference>
<dbReference type="AlphaFoldDB" id="A0AAV9BWC5"/>
<reference evidence="6" key="1">
    <citation type="journal article" date="2023" name="Nat. Commun.">
        <title>Diploid and tetraploid genomes of Acorus and the evolution of monocots.</title>
        <authorList>
            <person name="Ma L."/>
            <person name="Liu K.W."/>
            <person name="Li Z."/>
            <person name="Hsiao Y.Y."/>
            <person name="Qi Y."/>
            <person name="Fu T."/>
            <person name="Tang G.D."/>
            <person name="Zhang D."/>
            <person name="Sun W.H."/>
            <person name="Liu D.K."/>
            <person name="Li Y."/>
            <person name="Chen G.Z."/>
            <person name="Liu X.D."/>
            <person name="Liao X.Y."/>
            <person name="Jiang Y.T."/>
            <person name="Yu X."/>
            <person name="Hao Y."/>
            <person name="Huang J."/>
            <person name="Zhao X.W."/>
            <person name="Ke S."/>
            <person name="Chen Y.Y."/>
            <person name="Wu W.L."/>
            <person name="Hsu J.L."/>
            <person name="Lin Y.F."/>
            <person name="Huang M.D."/>
            <person name="Li C.Y."/>
            <person name="Huang L."/>
            <person name="Wang Z.W."/>
            <person name="Zhao X."/>
            <person name="Zhong W.Y."/>
            <person name="Peng D.H."/>
            <person name="Ahmad S."/>
            <person name="Lan S."/>
            <person name="Zhang J.S."/>
            <person name="Tsai W.C."/>
            <person name="Van de Peer Y."/>
            <person name="Liu Z.J."/>
        </authorList>
    </citation>
    <scope>NUCLEOTIDE SEQUENCE</scope>
    <source>
        <strain evidence="6">SCP</strain>
    </source>
</reference>
<evidence type="ECO:0000256" key="2">
    <source>
        <dbReference type="ARBA" id="ARBA00023274"/>
    </source>
</evidence>
<dbReference type="GO" id="GO:0006412">
    <property type="term" value="P:translation"/>
    <property type="evidence" value="ECO:0007669"/>
    <property type="project" value="InterPro"/>
</dbReference>
<dbReference type="InterPro" id="IPR007836">
    <property type="entry name" value="Ribosomal_eS32"/>
</dbReference>
<comment type="caution">
    <text evidence="6">The sequence shown here is derived from an EMBL/GenBank/DDBJ whole genome shotgun (WGS) entry which is preliminary data.</text>
</comment>
<evidence type="ECO:0000313" key="7">
    <source>
        <dbReference type="Proteomes" id="UP001179952"/>
    </source>
</evidence>
<organism evidence="6 7">
    <name type="scientific">Acorus gramineus</name>
    <name type="common">Dwarf sweet flag</name>
    <dbReference type="NCBI Taxonomy" id="55184"/>
    <lineage>
        <taxon>Eukaryota</taxon>
        <taxon>Viridiplantae</taxon>
        <taxon>Streptophyta</taxon>
        <taxon>Embryophyta</taxon>
        <taxon>Tracheophyta</taxon>
        <taxon>Spermatophyta</taxon>
        <taxon>Magnoliopsida</taxon>
        <taxon>Liliopsida</taxon>
        <taxon>Acoraceae</taxon>
        <taxon>Acorus</taxon>
    </lineage>
</organism>
<feature type="region of interest" description="Disordered" evidence="5">
    <location>
        <begin position="32"/>
        <end position="83"/>
    </location>
</feature>
<comment type="subunit">
    <text evidence="4">Component of the large ribosomal subunit.</text>
</comment>
<evidence type="ECO:0000256" key="5">
    <source>
        <dbReference type="SAM" id="MobiDB-lite"/>
    </source>
</evidence>